<dbReference type="Proteomes" id="UP000652681">
    <property type="component" value="Unassembled WGS sequence"/>
</dbReference>
<accession>A0A8J6TSB2</accession>
<name>A0A8J6TSB2_9FLAO</name>
<dbReference type="RefSeq" id="WP_216713250.1">
    <property type="nucleotide sequence ID" value="NZ_JACVEL010000001.1"/>
</dbReference>
<dbReference type="AlphaFoldDB" id="A0A8J6TSB2"/>
<comment type="caution">
    <text evidence="1">The sequence shown here is derived from an EMBL/GenBank/DDBJ whole genome shotgun (WGS) entry which is preliminary data.</text>
</comment>
<sequence length="640" mass="76338">MREVFLKKRKKDDNYYSELQDTTRKRLEELSGKVWTDFNIHDPGITISDYLNYALYDLHYRFRFPLENYLFDSTHENNYAEKGLFPRTDLFTTTENSKEHTRKSIVTEEDYEELLLKKHSDQLSRLSIRFNKQTRHYDMFILPNEQFAAAGPQPELEDTIKATYHQYRNLGENIGMIYYDWKQLEKRELYEQRKYTKKPTYEFPLFDDPSPEQGYPVKPFVPDYHSIQYDFPENYGIGERGIPHPEDKDYQLKVLQLKAYLLIFDHLMADQLQQAQNTATLFELSEQLPEERIPDVHIVEGEHIIDLSKKALVTKQEKQDQFYRSQKFRYLNLLDMLYGENTRTLFGKKDLAALNQKRAKLLQSLPKLNEFRFRSFNINEPHSIPVVQQILEEVEKEHFQSHHLYNKHIRVITDDLFFNRYRFLLGTSLDQLREQRGIENLPLSEEPVHYYEETSFELLHFHINLVWYGVIPESFLKYGTDPANYKIAATSEEYLLLFFHPEREVIINMSLFSSDKEKLIEAAHLFIALLTRMKVNGYQQAFYFVEHLLLDPEGENKNLVSIIIPEQLQRKELEQLIRERLPAHLQLTLYYVSPEALENFHTVYFNWRKALAGQGDRNLSYYAGALNFFLQYIEKSAKHI</sequence>
<organism evidence="1 2">
    <name type="scientific">Taishania pollutisoli</name>
    <dbReference type="NCBI Taxonomy" id="2766479"/>
    <lineage>
        <taxon>Bacteria</taxon>
        <taxon>Pseudomonadati</taxon>
        <taxon>Bacteroidota</taxon>
        <taxon>Flavobacteriia</taxon>
        <taxon>Flavobacteriales</taxon>
        <taxon>Crocinitomicaceae</taxon>
        <taxon>Taishania</taxon>
    </lineage>
</organism>
<reference evidence="1" key="1">
    <citation type="submission" date="2020-09" db="EMBL/GenBank/DDBJ databases">
        <title>Taishania pollutisoli gen. nov., sp. nov., Isolated from Tetrabromobisphenol A-Contaminated Soil.</title>
        <authorList>
            <person name="Chen Q."/>
        </authorList>
    </citation>
    <scope>NUCLEOTIDE SEQUENCE</scope>
    <source>
        <strain evidence="1">CZZ-1</strain>
    </source>
</reference>
<keyword evidence="2" id="KW-1185">Reference proteome</keyword>
<dbReference type="EMBL" id="JACVEL010000001">
    <property type="protein sequence ID" value="MBC9811034.1"/>
    <property type="molecule type" value="Genomic_DNA"/>
</dbReference>
<gene>
    <name evidence="1" type="ORF">H9Y05_00965</name>
</gene>
<proteinExistence type="predicted"/>
<protein>
    <submittedName>
        <fullName evidence="1">Uncharacterized protein</fullName>
    </submittedName>
</protein>
<evidence type="ECO:0000313" key="1">
    <source>
        <dbReference type="EMBL" id="MBC9811034.1"/>
    </source>
</evidence>
<evidence type="ECO:0000313" key="2">
    <source>
        <dbReference type="Proteomes" id="UP000652681"/>
    </source>
</evidence>